<dbReference type="Proteomes" id="UP000762676">
    <property type="component" value="Unassembled WGS sequence"/>
</dbReference>
<evidence type="ECO:0000313" key="6">
    <source>
        <dbReference type="EMBL" id="GFR76656.1"/>
    </source>
</evidence>
<dbReference type="InterPro" id="IPR051489">
    <property type="entry name" value="ADAM_Metalloproteinase"/>
</dbReference>
<dbReference type="Gene3D" id="4.10.70.10">
    <property type="entry name" value="Disintegrin domain"/>
    <property type="match status" value="1"/>
</dbReference>
<dbReference type="GO" id="GO:0004222">
    <property type="term" value="F:metalloendopeptidase activity"/>
    <property type="evidence" value="ECO:0007669"/>
    <property type="project" value="InterPro"/>
</dbReference>
<keyword evidence="3" id="KW-0812">Transmembrane</keyword>
<dbReference type="GO" id="GO:0007219">
    <property type="term" value="P:Notch signaling pathway"/>
    <property type="evidence" value="ECO:0007669"/>
    <property type="project" value="TreeGrafter"/>
</dbReference>
<dbReference type="PROSITE" id="PS50214">
    <property type="entry name" value="DISINTEGRIN_2"/>
    <property type="match status" value="1"/>
</dbReference>
<dbReference type="AlphaFoldDB" id="A0AAV4FWJ2"/>
<name>A0AAV4FWJ2_9GAST</name>
<keyword evidence="6" id="KW-0645">Protease</keyword>
<accession>A0AAV4FWJ2</accession>
<feature type="domain" description="Peptidase M12B" evidence="5">
    <location>
        <begin position="114"/>
        <end position="348"/>
    </location>
</feature>
<keyword evidence="6" id="KW-0378">Hydrolase</keyword>
<dbReference type="PANTHER" id="PTHR45702">
    <property type="entry name" value="ADAM10/ADAM17 METALLOPEPTIDASE FAMILY MEMBER"/>
    <property type="match status" value="1"/>
</dbReference>
<feature type="domain" description="Disintegrin" evidence="4">
    <location>
        <begin position="352"/>
        <end position="435"/>
    </location>
</feature>
<dbReference type="Gene3D" id="4.10.70.30">
    <property type="match status" value="1"/>
</dbReference>
<sequence length="611" mass="66844">DPKSEIRGVFKEGIFSGTVSYKGELYGIEDAKAHLPPETRNVGEVEDRMIVYRAEDIKWADGDMPNGNEPSFCGNSYVDPNHVIDHNGERIVVDKVNSMHTGARYKRATQPAWNTCKVIVVADHKFFQEMGSNSVTNTALYIMEVMDQVDQIYRTTDFNSFGGVTGLGFEIGEMNIYQFPTRGFNSAVGTWNSLALLKAFSATTRYQEFCAAHLFTHQSFEGNVLGLAYIAPDSGNGVGGICSPAARLDNVLSSLNTGWSTTRNSGGDTVLVQQANLVTAHGHNWGSEHDPESGGCAPSSAFGNGKYLMYPYSVSGYDSNNNKFSTCSRETISRVLDVKGPSCFTAKEYDESTLCGNSRIDVENNEACDAGLLGRFNLDSCCTSFCTLVEAATCSPLNYDCCTNCQTATAGTVCRQANDVDCLQSAVGECRSGVCVPFCESKGLISCACDQLEESCFRCCRAGEGAVCRPYDSVSRLPDGRPCVGGSCVAGQCEKTTSTTIQRLFNVLENLTVDKVVKFFKDNIVGTVMVFSLVIWIPLCLLISYKDRHKRKGLERSENIESRMDRALVYDEDKRQVVIPAQPVPYRQEEATSPRYRNVNFTDLGGFGSDA</sequence>
<keyword evidence="6" id="KW-0482">Metalloprotease</keyword>
<dbReference type="InterPro" id="IPR032029">
    <property type="entry name" value="ADAM17_MPD"/>
</dbReference>
<dbReference type="PANTHER" id="PTHR45702:SF6">
    <property type="entry name" value="DISINTEGRIN AND METALLOPROTEINASE DOMAIN-CONTAINING PROTEIN 17"/>
    <property type="match status" value="1"/>
</dbReference>
<dbReference type="Pfam" id="PF16698">
    <property type="entry name" value="ADAM17_MPD"/>
    <property type="match status" value="1"/>
</dbReference>
<keyword evidence="1" id="KW-1015">Disulfide bond</keyword>
<comment type="caution">
    <text evidence="6">The sequence shown here is derived from an EMBL/GenBank/DDBJ whole genome shotgun (WGS) entry which is preliminary data.</text>
</comment>
<gene>
    <name evidence="6" type="ORF">ElyMa_002218600</name>
</gene>
<dbReference type="SUPFAM" id="SSF57552">
    <property type="entry name" value="Blood coagulation inhibitor (disintegrin)"/>
    <property type="match status" value="1"/>
</dbReference>
<dbReference type="FunFam" id="4.10.70.10:FF:000003">
    <property type="entry name" value="Disintegrin and metalloproteinase domain-containing protein 17"/>
    <property type="match status" value="1"/>
</dbReference>
<comment type="caution">
    <text evidence="2">Lacks conserved residue(s) required for the propagation of feature annotation.</text>
</comment>
<feature type="non-terminal residue" evidence="6">
    <location>
        <position position="1"/>
    </location>
</feature>
<dbReference type="GO" id="GO:0005886">
    <property type="term" value="C:plasma membrane"/>
    <property type="evidence" value="ECO:0007669"/>
    <property type="project" value="TreeGrafter"/>
</dbReference>
<proteinExistence type="predicted"/>
<evidence type="ECO:0000256" key="1">
    <source>
        <dbReference type="ARBA" id="ARBA00023157"/>
    </source>
</evidence>
<dbReference type="PROSITE" id="PS50215">
    <property type="entry name" value="ADAM_MEPRO"/>
    <property type="match status" value="1"/>
</dbReference>
<keyword evidence="3" id="KW-1133">Transmembrane helix</keyword>
<dbReference type="Pfam" id="PF13574">
    <property type="entry name" value="Reprolysin_2"/>
    <property type="match status" value="1"/>
</dbReference>
<organism evidence="6 7">
    <name type="scientific">Elysia marginata</name>
    <dbReference type="NCBI Taxonomy" id="1093978"/>
    <lineage>
        <taxon>Eukaryota</taxon>
        <taxon>Metazoa</taxon>
        <taxon>Spiralia</taxon>
        <taxon>Lophotrochozoa</taxon>
        <taxon>Mollusca</taxon>
        <taxon>Gastropoda</taxon>
        <taxon>Heterobranchia</taxon>
        <taxon>Euthyneura</taxon>
        <taxon>Panpulmonata</taxon>
        <taxon>Sacoglossa</taxon>
        <taxon>Placobranchoidea</taxon>
        <taxon>Plakobranchidae</taxon>
        <taxon>Elysia</taxon>
    </lineage>
</organism>
<dbReference type="InterPro" id="IPR001590">
    <property type="entry name" value="Peptidase_M12B"/>
</dbReference>
<feature type="transmembrane region" description="Helical" evidence="3">
    <location>
        <begin position="524"/>
        <end position="545"/>
    </location>
</feature>
<dbReference type="Gene3D" id="3.40.390.10">
    <property type="entry name" value="Collagenase (Catalytic Domain)"/>
    <property type="match status" value="1"/>
</dbReference>
<reference evidence="6 7" key="1">
    <citation type="journal article" date="2021" name="Elife">
        <title>Chloroplast acquisition without the gene transfer in kleptoplastic sea slugs, Plakobranchus ocellatus.</title>
        <authorList>
            <person name="Maeda T."/>
            <person name="Takahashi S."/>
            <person name="Yoshida T."/>
            <person name="Shimamura S."/>
            <person name="Takaki Y."/>
            <person name="Nagai Y."/>
            <person name="Toyoda A."/>
            <person name="Suzuki Y."/>
            <person name="Arimoto A."/>
            <person name="Ishii H."/>
            <person name="Satoh N."/>
            <person name="Nishiyama T."/>
            <person name="Hasebe M."/>
            <person name="Maruyama T."/>
            <person name="Minagawa J."/>
            <person name="Obokata J."/>
            <person name="Shigenobu S."/>
        </authorList>
    </citation>
    <scope>NUCLEOTIDE SEQUENCE [LARGE SCALE GENOMIC DNA]</scope>
</reference>
<dbReference type="InterPro" id="IPR001762">
    <property type="entry name" value="Disintegrin_dom"/>
</dbReference>
<evidence type="ECO:0000256" key="2">
    <source>
        <dbReference type="PROSITE-ProRule" id="PRU00276"/>
    </source>
</evidence>
<keyword evidence="7" id="KW-1185">Reference proteome</keyword>
<evidence type="ECO:0000259" key="4">
    <source>
        <dbReference type="PROSITE" id="PS50214"/>
    </source>
</evidence>
<dbReference type="SUPFAM" id="SSF55486">
    <property type="entry name" value="Metalloproteases ('zincins'), catalytic domain"/>
    <property type="match status" value="1"/>
</dbReference>
<evidence type="ECO:0000313" key="7">
    <source>
        <dbReference type="Proteomes" id="UP000762676"/>
    </source>
</evidence>
<evidence type="ECO:0000256" key="3">
    <source>
        <dbReference type="SAM" id="Phobius"/>
    </source>
</evidence>
<keyword evidence="3" id="KW-0472">Membrane</keyword>
<dbReference type="InterPro" id="IPR024079">
    <property type="entry name" value="MetalloPept_cat_dom_sf"/>
</dbReference>
<dbReference type="GO" id="GO:0006509">
    <property type="term" value="P:membrane protein ectodomain proteolysis"/>
    <property type="evidence" value="ECO:0007669"/>
    <property type="project" value="TreeGrafter"/>
</dbReference>
<protein>
    <submittedName>
        <fullName evidence="6">Disintegrin and metalloproteinase domain-containing protein 17</fullName>
    </submittedName>
</protein>
<evidence type="ECO:0000259" key="5">
    <source>
        <dbReference type="PROSITE" id="PS50215"/>
    </source>
</evidence>
<dbReference type="SMART" id="SM00050">
    <property type="entry name" value="DISIN"/>
    <property type="match status" value="1"/>
</dbReference>
<dbReference type="InterPro" id="IPR036436">
    <property type="entry name" value="Disintegrin_dom_sf"/>
</dbReference>
<dbReference type="EMBL" id="BMAT01004595">
    <property type="protein sequence ID" value="GFR76656.1"/>
    <property type="molecule type" value="Genomic_DNA"/>
</dbReference>